<dbReference type="Pfam" id="PF13360">
    <property type="entry name" value="PQQ_2"/>
    <property type="match status" value="1"/>
</dbReference>
<feature type="region of interest" description="Disordered" evidence="1">
    <location>
        <begin position="283"/>
        <end position="322"/>
    </location>
</feature>
<dbReference type="PANTHER" id="PTHR34512">
    <property type="entry name" value="CELL SURFACE PROTEIN"/>
    <property type="match status" value="1"/>
</dbReference>
<dbReference type="EMBL" id="CP104003">
    <property type="protein sequence ID" value="UWM53346.1"/>
    <property type="molecule type" value="Genomic_DNA"/>
</dbReference>
<name>A0A9E7R0C2_9EURY</name>
<sequence>MSWHTGGAVELRRRRLLGALALGGVAWGAGVGSSRVRGAVQGGGKPQYQGDAANTGYSPDECPPTANLQQAWEIAPEELQGTQTTLAAADGNLYACGYHRSSLICVAPTTGTIRWRLQTGYADSDFNAVSYPAVGGGTVYCGVSEPWPDSRPSVHGLVYTLNASDGSERWRAGTGRGPAYPTLDGDSLYVGSQGALYVLATADGSGRWNHVPSDSDAFIGPPAVDGGTVYYTTDRGRLYALDTGGGSQRWASGVGAISAPSVVDGTVYVGRSGGVRALDAADGSGVWSASTAGPVGTRPPSPMERCSRSPSDRGTGRPATAC</sequence>
<organism evidence="3 4">
    <name type="scientific">Salinirubellus salinus</name>
    <dbReference type="NCBI Taxonomy" id="1364945"/>
    <lineage>
        <taxon>Archaea</taxon>
        <taxon>Methanobacteriati</taxon>
        <taxon>Methanobacteriota</taxon>
        <taxon>Stenosarchaea group</taxon>
        <taxon>Halobacteria</taxon>
        <taxon>Halobacteriales</taxon>
        <taxon>Natronomonadaceae</taxon>
        <taxon>Salinirubellus</taxon>
    </lineage>
</organism>
<reference evidence="3" key="1">
    <citation type="submission" date="2022-09" db="EMBL/GenBank/DDBJ databases">
        <title>Diverse halophilic archaea isolated from saline environments.</title>
        <authorList>
            <person name="Cui H.-L."/>
        </authorList>
    </citation>
    <scope>NUCLEOTIDE SEQUENCE</scope>
    <source>
        <strain evidence="3">ZS-35-S2</strain>
    </source>
</reference>
<dbReference type="InterPro" id="IPR015943">
    <property type="entry name" value="WD40/YVTN_repeat-like_dom_sf"/>
</dbReference>
<evidence type="ECO:0000259" key="2">
    <source>
        <dbReference type="Pfam" id="PF13360"/>
    </source>
</evidence>
<evidence type="ECO:0000313" key="4">
    <source>
        <dbReference type="Proteomes" id="UP001057580"/>
    </source>
</evidence>
<protein>
    <submittedName>
        <fullName evidence="3">PQQ-binding-like beta-propeller repeat protein</fullName>
    </submittedName>
</protein>
<dbReference type="InterPro" id="IPR011047">
    <property type="entry name" value="Quinoprotein_ADH-like_sf"/>
</dbReference>
<dbReference type="RefSeq" id="WP_260592340.1">
    <property type="nucleotide sequence ID" value="NZ_CP104003.1"/>
</dbReference>
<proteinExistence type="predicted"/>
<feature type="domain" description="Pyrrolo-quinoline quinone repeat" evidence="2">
    <location>
        <begin position="155"/>
        <end position="299"/>
    </location>
</feature>
<dbReference type="PANTHER" id="PTHR34512:SF30">
    <property type="entry name" value="OUTER MEMBRANE PROTEIN ASSEMBLY FACTOR BAMB"/>
    <property type="match status" value="1"/>
</dbReference>
<dbReference type="GeneID" id="74943657"/>
<evidence type="ECO:0000313" key="3">
    <source>
        <dbReference type="EMBL" id="UWM53346.1"/>
    </source>
</evidence>
<dbReference type="Gene3D" id="2.130.10.10">
    <property type="entry name" value="YVTN repeat-like/Quinoprotein amine dehydrogenase"/>
    <property type="match status" value="1"/>
</dbReference>
<keyword evidence="4" id="KW-1185">Reference proteome</keyword>
<dbReference type="SMART" id="SM00564">
    <property type="entry name" value="PQQ"/>
    <property type="match status" value="5"/>
</dbReference>
<accession>A0A9E7R0C2</accession>
<evidence type="ECO:0000256" key="1">
    <source>
        <dbReference type="SAM" id="MobiDB-lite"/>
    </source>
</evidence>
<dbReference type="InterPro" id="IPR002372">
    <property type="entry name" value="PQQ_rpt_dom"/>
</dbReference>
<dbReference type="Gene3D" id="2.40.10.480">
    <property type="match status" value="1"/>
</dbReference>
<dbReference type="AlphaFoldDB" id="A0A9E7R0C2"/>
<feature type="compositionally biased region" description="Basic and acidic residues" evidence="1">
    <location>
        <begin position="305"/>
        <end position="315"/>
    </location>
</feature>
<dbReference type="Proteomes" id="UP001057580">
    <property type="component" value="Chromosome"/>
</dbReference>
<dbReference type="InterPro" id="IPR018391">
    <property type="entry name" value="PQQ_b-propeller_rpt"/>
</dbReference>
<dbReference type="KEGG" id="ssai:N0B31_14505"/>
<gene>
    <name evidence="3" type="ORF">N0B31_14505</name>
</gene>
<dbReference type="SUPFAM" id="SSF50998">
    <property type="entry name" value="Quinoprotein alcohol dehydrogenase-like"/>
    <property type="match status" value="2"/>
</dbReference>